<protein>
    <recommendedName>
        <fullName evidence="2">PF03932 family protein CutC</fullName>
    </recommendedName>
</protein>
<reference evidence="3" key="1">
    <citation type="submission" date="2022-12" db="EMBL/GenBank/DDBJ databases">
        <title>Paracoccus onchidii sp. nov., isolated from a marine invertebrate from the South China Sea.</title>
        <authorList>
            <person name="Xu S."/>
            <person name="Liu Z."/>
            <person name="Xu Y."/>
        </authorList>
    </citation>
    <scope>NUCLEOTIDE SEQUENCE</scope>
    <source>
        <strain evidence="3">Z330</strain>
    </source>
</reference>
<keyword evidence="2" id="KW-0963">Cytoplasm</keyword>
<dbReference type="Proteomes" id="UP001165641">
    <property type="component" value="Unassembled WGS sequence"/>
</dbReference>
<evidence type="ECO:0000256" key="1">
    <source>
        <dbReference type="ARBA" id="ARBA00007768"/>
    </source>
</evidence>
<dbReference type="RefSeq" id="WP_271889392.1">
    <property type="nucleotide sequence ID" value="NZ_JAQBIE010000014.1"/>
</dbReference>
<proteinExistence type="inferred from homology"/>
<name>A0ABT4ZFW8_9RHOB</name>
<sequence length="242" mass="24596">MRQSRQLEICVDSTDGLACAGQGGADRVELCAALGLGGLTPSAGLMSVAAGTGLPCHAMIRPAPGDFVLRPGTLDAMLGDIAAAQSFGLAGIVIGVLTPDGDLDLRAMSRLIAAAGDMQVTVHRAFDLCRDQFAALEQVIDLGVARVLTSGGAATALDGIERIAALCERADGRIEIMAGSGVDIGSAGCLLAAGVDALHGSCSVVDATQQDCTGIGIEARNVTCPDKVASLRKYCQEWRATA</sequence>
<comment type="subcellular location">
    <subcellularLocation>
        <location evidence="2">Cytoplasm</location>
    </subcellularLocation>
</comment>
<comment type="similarity">
    <text evidence="1 2">Belongs to the CutC family.</text>
</comment>
<keyword evidence="4" id="KW-1185">Reference proteome</keyword>
<dbReference type="InterPro" id="IPR036822">
    <property type="entry name" value="CutC-like_dom_sf"/>
</dbReference>
<comment type="caution">
    <text evidence="3">The sequence shown here is derived from an EMBL/GenBank/DDBJ whole genome shotgun (WGS) entry which is preliminary data.</text>
</comment>
<organism evidence="3 4">
    <name type="scientific">Paracoccus onchidii</name>
    <dbReference type="NCBI Taxonomy" id="3017813"/>
    <lineage>
        <taxon>Bacteria</taxon>
        <taxon>Pseudomonadati</taxon>
        <taxon>Pseudomonadota</taxon>
        <taxon>Alphaproteobacteria</taxon>
        <taxon>Rhodobacterales</taxon>
        <taxon>Paracoccaceae</taxon>
        <taxon>Paracoccus</taxon>
    </lineage>
</organism>
<dbReference type="SUPFAM" id="SSF110395">
    <property type="entry name" value="CutC-like"/>
    <property type="match status" value="1"/>
</dbReference>
<dbReference type="PANTHER" id="PTHR12598:SF0">
    <property type="entry name" value="COPPER HOMEOSTASIS PROTEIN CUTC HOMOLOG"/>
    <property type="match status" value="1"/>
</dbReference>
<accession>A0ABT4ZFW8</accession>
<evidence type="ECO:0000313" key="4">
    <source>
        <dbReference type="Proteomes" id="UP001165641"/>
    </source>
</evidence>
<dbReference type="Gene3D" id="3.20.20.380">
    <property type="entry name" value="Copper homeostasis (CutC) domain"/>
    <property type="match status" value="1"/>
</dbReference>
<evidence type="ECO:0000256" key="2">
    <source>
        <dbReference type="HAMAP-Rule" id="MF_00795"/>
    </source>
</evidence>
<dbReference type="Pfam" id="PF03932">
    <property type="entry name" value="CutC"/>
    <property type="match status" value="1"/>
</dbReference>
<dbReference type="HAMAP" id="MF_00795">
    <property type="entry name" value="CutC"/>
    <property type="match status" value="1"/>
</dbReference>
<dbReference type="EMBL" id="JAQBIE010000014">
    <property type="protein sequence ID" value="MDB6178270.1"/>
    <property type="molecule type" value="Genomic_DNA"/>
</dbReference>
<dbReference type="PANTHER" id="PTHR12598">
    <property type="entry name" value="COPPER HOMEOSTASIS PROTEIN CUTC"/>
    <property type="match status" value="1"/>
</dbReference>
<gene>
    <name evidence="2" type="primary">cutC</name>
    <name evidence="3" type="ORF">PAF17_12265</name>
</gene>
<evidence type="ECO:0000313" key="3">
    <source>
        <dbReference type="EMBL" id="MDB6178270.1"/>
    </source>
</evidence>
<comment type="caution">
    <text evidence="2">Once thought to be involved in copper homeostasis, experiments in E.coli have shown this is not the case.</text>
</comment>
<dbReference type="InterPro" id="IPR005627">
    <property type="entry name" value="CutC-like"/>
</dbReference>